<accession>A0A9X1IJJ4</accession>
<dbReference type="RefSeq" id="WP_226612426.1">
    <property type="nucleotide sequence ID" value="NZ_JAJAQI010000046.1"/>
</dbReference>
<dbReference type="SUPFAM" id="SSF56954">
    <property type="entry name" value="Outer membrane efflux proteins (OEP)"/>
    <property type="match status" value="1"/>
</dbReference>
<dbReference type="Proteomes" id="UP001139311">
    <property type="component" value="Unassembled WGS sequence"/>
</dbReference>
<name>A0A9X1IJJ4_9PROT</name>
<keyword evidence="3" id="KW-0732">Signal</keyword>
<evidence type="ECO:0000256" key="1">
    <source>
        <dbReference type="ARBA" id="ARBA00007613"/>
    </source>
</evidence>
<feature type="chain" id="PRO_5040860953" evidence="3">
    <location>
        <begin position="37"/>
        <end position="448"/>
    </location>
</feature>
<keyword evidence="5" id="KW-1185">Reference proteome</keyword>
<evidence type="ECO:0000256" key="2">
    <source>
        <dbReference type="SAM" id="MobiDB-lite"/>
    </source>
</evidence>
<reference evidence="4" key="1">
    <citation type="submission" date="2021-10" db="EMBL/GenBank/DDBJ databases">
        <title>Roseicella aerolatum sp. nov., isolated from aerosols of e-waste dismantling site.</title>
        <authorList>
            <person name="Qin T."/>
        </authorList>
    </citation>
    <scope>NUCLEOTIDE SEQUENCE</scope>
    <source>
        <strain evidence="4">GB24</strain>
    </source>
</reference>
<dbReference type="EMBL" id="JAJAQI010000046">
    <property type="protein sequence ID" value="MCB4824548.1"/>
    <property type="molecule type" value="Genomic_DNA"/>
</dbReference>
<dbReference type="InterPro" id="IPR003423">
    <property type="entry name" value="OMP_efflux"/>
</dbReference>
<gene>
    <name evidence="4" type="ORF">LHA35_22730</name>
</gene>
<dbReference type="PANTHER" id="PTHR30203">
    <property type="entry name" value="OUTER MEMBRANE CATION EFFLUX PROTEIN"/>
    <property type="match status" value="1"/>
</dbReference>
<dbReference type="PANTHER" id="PTHR30203:SF24">
    <property type="entry name" value="BLR4935 PROTEIN"/>
    <property type="match status" value="1"/>
</dbReference>
<protein>
    <submittedName>
        <fullName evidence="4">TolC family protein</fullName>
    </submittedName>
</protein>
<comment type="caution">
    <text evidence="4">The sequence shown here is derived from an EMBL/GenBank/DDBJ whole genome shotgun (WGS) entry which is preliminary data.</text>
</comment>
<dbReference type="Pfam" id="PF02321">
    <property type="entry name" value="OEP"/>
    <property type="match status" value="2"/>
</dbReference>
<dbReference type="Gene3D" id="1.20.1600.10">
    <property type="entry name" value="Outer membrane efflux proteins (OEP)"/>
    <property type="match status" value="1"/>
</dbReference>
<evidence type="ECO:0000313" key="5">
    <source>
        <dbReference type="Proteomes" id="UP001139311"/>
    </source>
</evidence>
<feature type="signal peptide" evidence="3">
    <location>
        <begin position="1"/>
        <end position="36"/>
    </location>
</feature>
<proteinExistence type="inferred from homology"/>
<evidence type="ECO:0000313" key="4">
    <source>
        <dbReference type="EMBL" id="MCB4824548.1"/>
    </source>
</evidence>
<dbReference type="GO" id="GO:0015562">
    <property type="term" value="F:efflux transmembrane transporter activity"/>
    <property type="evidence" value="ECO:0007669"/>
    <property type="project" value="InterPro"/>
</dbReference>
<feature type="region of interest" description="Disordered" evidence="2">
    <location>
        <begin position="428"/>
        <end position="448"/>
    </location>
</feature>
<dbReference type="AlphaFoldDB" id="A0A9X1IJJ4"/>
<sequence length="448" mass="48017">MFLQDHFNPRRRRGATLATFSLAFLLAGAAPWPASAETRARTVGVNGTIRVTSPEEAVAAALRRSPVLGAAEAGVAASRGNLTQAGLLPNPALGLSAENIGGSGRYRGTEAAETTYQLAQRLEVGGQRGARVGVARTEVTLAGRDLVAIRLDVVRAARQAYAEATAARRATRIAAEGVRLAEEVLRAARERVSAGREPLLQQRRAEVSLSTARIARSRAEREAEVAQRALAVVLAASEVELGPSDRWFDDIGPDPAGRAPLDPVGNPDFVRWRDEVARADAILDLERRRAIPDVTVGAGLRRFADSRDTAVVLNLSVPLPVFDRNQGNIARAGADRTRTERVAELNQRALTASLTDAGQRLTTAWREAEGLRRVVVPGAEQAFGFAREGYAAGRFSFLEVLDAQRTLLEARTQLNAALRDVHLRRAESDRLSGGPALPDVPSLTGGRP</sequence>
<evidence type="ECO:0000256" key="3">
    <source>
        <dbReference type="SAM" id="SignalP"/>
    </source>
</evidence>
<comment type="similarity">
    <text evidence="1">Belongs to the outer membrane factor (OMF) (TC 1.B.17) family.</text>
</comment>
<organism evidence="4 5">
    <name type="scientific">Roseicella aerolata</name>
    <dbReference type="NCBI Taxonomy" id="2883479"/>
    <lineage>
        <taxon>Bacteria</taxon>
        <taxon>Pseudomonadati</taxon>
        <taxon>Pseudomonadota</taxon>
        <taxon>Alphaproteobacteria</taxon>
        <taxon>Acetobacterales</taxon>
        <taxon>Roseomonadaceae</taxon>
        <taxon>Roseicella</taxon>
    </lineage>
</organism>
<dbReference type="InterPro" id="IPR010131">
    <property type="entry name" value="MdtP/NodT-like"/>
</dbReference>